<dbReference type="EMBL" id="JARQZJ010000063">
    <property type="protein sequence ID" value="KAK9879982.1"/>
    <property type="molecule type" value="Genomic_DNA"/>
</dbReference>
<keyword evidence="4" id="KW-1185">Reference proteome</keyword>
<dbReference type="InterPro" id="IPR012464">
    <property type="entry name" value="DUF1676"/>
</dbReference>
<dbReference type="AlphaFoldDB" id="A0AAW1UHI0"/>
<keyword evidence="1" id="KW-1133">Transmembrane helix</keyword>
<reference evidence="3 4" key="1">
    <citation type="submission" date="2023-03" db="EMBL/GenBank/DDBJ databases">
        <title>Genome insight into feeding habits of ladybird beetles.</title>
        <authorList>
            <person name="Li H.-S."/>
            <person name="Huang Y.-H."/>
            <person name="Pang H."/>
        </authorList>
    </citation>
    <scope>NUCLEOTIDE SEQUENCE [LARGE SCALE GENOMIC DNA]</scope>
    <source>
        <strain evidence="3">SYSU_2023b</strain>
        <tissue evidence="3">Whole body</tissue>
    </source>
</reference>
<dbReference type="PANTHER" id="PTHR21879">
    <property type="entry name" value="FI03362P-RELATED-RELATED"/>
    <property type="match status" value="1"/>
</dbReference>
<evidence type="ECO:0000313" key="3">
    <source>
        <dbReference type="EMBL" id="KAK9879982.1"/>
    </source>
</evidence>
<protein>
    <recommendedName>
        <fullName evidence="5">Osiris 16</fullName>
    </recommendedName>
</protein>
<dbReference type="Proteomes" id="UP001431783">
    <property type="component" value="Unassembled WGS sequence"/>
</dbReference>
<dbReference type="Pfam" id="PF07898">
    <property type="entry name" value="DUF1676"/>
    <property type="match status" value="1"/>
</dbReference>
<evidence type="ECO:0000256" key="2">
    <source>
        <dbReference type="SAM" id="SignalP"/>
    </source>
</evidence>
<keyword evidence="2" id="KW-0732">Signal</keyword>
<keyword evidence="1" id="KW-0812">Transmembrane</keyword>
<evidence type="ECO:0008006" key="5">
    <source>
        <dbReference type="Google" id="ProtNLM"/>
    </source>
</evidence>
<feature type="chain" id="PRO_5043430252" description="Osiris 16" evidence="2">
    <location>
        <begin position="19"/>
        <end position="229"/>
    </location>
</feature>
<dbReference type="GO" id="GO:0016020">
    <property type="term" value="C:membrane"/>
    <property type="evidence" value="ECO:0007669"/>
    <property type="project" value="TreeGrafter"/>
</dbReference>
<accession>A0AAW1UHI0</accession>
<feature type="signal peptide" evidence="2">
    <location>
        <begin position="1"/>
        <end position="18"/>
    </location>
</feature>
<gene>
    <name evidence="3" type="ORF">WA026_008491</name>
</gene>
<keyword evidence="1" id="KW-0472">Membrane</keyword>
<feature type="transmembrane region" description="Helical" evidence="1">
    <location>
        <begin position="139"/>
        <end position="161"/>
    </location>
</feature>
<proteinExistence type="predicted"/>
<evidence type="ECO:0000256" key="1">
    <source>
        <dbReference type="SAM" id="Phobius"/>
    </source>
</evidence>
<organism evidence="3 4">
    <name type="scientific">Henosepilachna vigintioctopunctata</name>
    <dbReference type="NCBI Taxonomy" id="420089"/>
    <lineage>
        <taxon>Eukaryota</taxon>
        <taxon>Metazoa</taxon>
        <taxon>Ecdysozoa</taxon>
        <taxon>Arthropoda</taxon>
        <taxon>Hexapoda</taxon>
        <taxon>Insecta</taxon>
        <taxon>Pterygota</taxon>
        <taxon>Neoptera</taxon>
        <taxon>Endopterygota</taxon>
        <taxon>Coleoptera</taxon>
        <taxon>Polyphaga</taxon>
        <taxon>Cucujiformia</taxon>
        <taxon>Coccinelloidea</taxon>
        <taxon>Coccinellidae</taxon>
        <taxon>Epilachninae</taxon>
        <taxon>Epilachnini</taxon>
        <taxon>Henosepilachna</taxon>
    </lineage>
</organism>
<sequence length="229" mass="24471">MLGLVLCFVLSIFVSVRTEDDVKIDRISQDCNNSYSMTCLKLNLVNFVDKMNEQESYSIIPGVSLVRESTSNQVNTADIVTELAREFPNDAEARLDAFLLKKVGGFLSSHSMKLDLWNGGATESDTGTARKGSKGGGGLAYLLAAGAMMKGTLLAVALGGLAALAGKALMTAMISLMLSAIIGLKSLTSHGGKETTYEIISKPEEHGHYGHRRSLDLPLPLGLQSNYTP</sequence>
<evidence type="ECO:0000313" key="4">
    <source>
        <dbReference type="Proteomes" id="UP001431783"/>
    </source>
</evidence>
<dbReference type="PANTHER" id="PTHR21879:SF9">
    <property type="entry name" value="OSIRIS 16"/>
    <property type="match status" value="1"/>
</dbReference>
<name>A0AAW1UHI0_9CUCU</name>
<comment type="caution">
    <text evidence="3">The sequence shown here is derived from an EMBL/GenBank/DDBJ whole genome shotgun (WGS) entry which is preliminary data.</text>
</comment>